<proteinExistence type="predicted"/>
<dbReference type="AlphaFoldDB" id="A0A7C9RKY6"/>
<accession>A0A7C9RKY6</accession>
<dbReference type="Pfam" id="PF14559">
    <property type="entry name" value="TPR_19"/>
    <property type="match status" value="1"/>
</dbReference>
<protein>
    <submittedName>
        <fullName evidence="1">Tetratricopeptide repeat protein</fullName>
    </submittedName>
</protein>
<dbReference type="Gene3D" id="1.25.40.10">
    <property type="entry name" value="Tetratricopeptide repeat domain"/>
    <property type="match status" value="1"/>
</dbReference>
<dbReference type="SUPFAM" id="SSF48452">
    <property type="entry name" value="TPR-like"/>
    <property type="match status" value="1"/>
</dbReference>
<sequence length="169" mass="19195">MDAADEARLLEEELEENPNDREALLLGVAKAWREAGDHGRAIELLTEAVELDVEDGDCPRVLLAEVLFDAGRDDEARAQLHALRLSRPDSPEPYHQAADLMRKRGEFAEALTWFDLAVARLDPDERARSYLTVGRLQVRRRLGLPPDDLDTSVEHLDRHLDEVVRKLRS</sequence>
<name>A0A7C9RKY6_9PSEU</name>
<evidence type="ECO:0000313" key="1">
    <source>
        <dbReference type="EMBL" id="NGY57365.1"/>
    </source>
</evidence>
<dbReference type="RefSeq" id="WP_166042738.1">
    <property type="nucleotide sequence ID" value="NZ_JAAMPJ010000001.1"/>
</dbReference>
<keyword evidence="2" id="KW-1185">Reference proteome</keyword>
<comment type="caution">
    <text evidence="1">The sequence shown here is derived from an EMBL/GenBank/DDBJ whole genome shotgun (WGS) entry which is preliminary data.</text>
</comment>
<organism evidence="1 2">
    <name type="scientific">Lentzea alba</name>
    <dbReference type="NCBI Taxonomy" id="2714351"/>
    <lineage>
        <taxon>Bacteria</taxon>
        <taxon>Bacillati</taxon>
        <taxon>Actinomycetota</taxon>
        <taxon>Actinomycetes</taxon>
        <taxon>Pseudonocardiales</taxon>
        <taxon>Pseudonocardiaceae</taxon>
        <taxon>Lentzea</taxon>
    </lineage>
</organism>
<dbReference type="Proteomes" id="UP000481360">
    <property type="component" value="Unassembled WGS sequence"/>
</dbReference>
<dbReference type="InterPro" id="IPR011990">
    <property type="entry name" value="TPR-like_helical_dom_sf"/>
</dbReference>
<reference evidence="1 2" key="1">
    <citation type="submission" date="2020-03" db="EMBL/GenBank/DDBJ databases">
        <title>Isolation and identification of active actinomycetes.</title>
        <authorList>
            <person name="Sun X."/>
        </authorList>
    </citation>
    <scope>NUCLEOTIDE SEQUENCE [LARGE SCALE GENOMIC DNA]</scope>
    <source>
        <strain evidence="1 2">NEAU-D13</strain>
    </source>
</reference>
<gene>
    <name evidence="1" type="ORF">G7043_00315</name>
</gene>
<dbReference type="EMBL" id="JAAMPJ010000001">
    <property type="protein sequence ID" value="NGY57365.1"/>
    <property type="molecule type" value="Genomic_DNA"/>
</dbReference>
<evidence type="ECO:0000313" key="2">
    <source>
        <dbReference type="Proteomes" id="UP000481360"/>
    </source>
</evidence>